<dbReference type="SUPFAM" id="SSF82771">
    <property type="entry name" value="GIY-YIG endonuclease"/>
    <property type="match status" value="1"/>
</dbReference>
<protein>
    <submittedName>
        <fullName evidence="3">GIY-YIG nuclease family protein</fullName>
    </submittedName>
</protein>
<evidence type="ECO:0000313" key="3">
    <source>
        <dbReference type="EMBL" id="KAA5805277.1"/>
    </source>
</evidence>
<dbReference type="Gene3D" id="3.40.1440.10">
    <property type="entry name" value="GIY-YIG endonuclease"/>
    <property type="match status" value="1"/>
</dbReference>
<evidence type="ECO:0000259" key="2">
    <source>
        <dbReference type="PROSITE" id="PS50164"/>
    </source>
</evidence>
<dbReference type="InterPro" id="IPR000305">
    <property type="entry name" value="GIY-YIG_endonuc"/>
</dbReference>
<reference evidence="3 4" key="1">
    <citation type="submission" date="2019-09" db="EMBL/GenBank/DDBJ databases">
        <authorList>
            <person name="Kevbrin V."/>
            <person name="Grouzdev D.S."/>
        </authorList>
    </citation>
    <scope>NUCLEOTIDE SEQUENCE [LARGE SCALE GENOMIC DNA]</scope>
    <source>
        <strain evidence="3 4">G-192</strain>
    </source>
</reference>
<name>A0A5M6ZNJ6_9PROT</name>
<dbReference type="CDD" id="cd10448">
    <property type="entry name" value="GIY-YIG_unchar_3"/>
    <property type="match status" value="1"/>
</dbReference>
<dbReference type="InterPro" id="IPR050190">
    <property type="entry name" value="UPF0213_domain"/>
</dbReference>
<comment type="caution">
    <text evidence="3">The sequence shown here is derived from an EMBL/GenBank/DDBJ whole genome shotgun (WGS) entry which is preliminary data.</text>
</comment>
<evidence type="ECO:0000256" key="1">
    <source>
        <dbReference type="ARBA" id="ARBA00007435"/>
    </source>
</evidence>
<dbReference type="AlphaFoldDB" id="A0A5M6ZNJ6"/>
<keyword evidence="4" id="KW-1185">Reference proteome</keyword>
<dbReference type="InterPro" id="IPR035901">
    <property type="entry name" value="GIY-YIG_endonuc_sf"/>
</dbReference>
<comment type="similarity">
    <text evidence="1">Belongs to the UPF0213 family.</text>
</comment>
<organism evidence="3 4">
    <name type="scientific">Alkalicaulis satelles</name>
    <dbReference type="NCBI Taxonomy" id="2609175"/>
    <lineage>
        <taxon>Bacteria</taxon>
        <taxon>Pseudomonadati</taxon>
        <taxon>Pseudomonadota</taxon>
        <taxon>Alphaproteobacteria</taxon>
        <taxon>Maricaulales</taxon>
        <taxon>Maricaulaceae</taxon>
        <taxon>Alkalicaulis</taxon>
    </lineage>
</organism>
<dbReference type="Proteomes" id="UP000325122">
    <property type="component" value="Unassembled WGS sequence"/>
</dbReference>
<dbReference type="PANTHER" id="PTHR34477">
    <property type="entry name" value="UPF0213 PROTEIN YHBQ"/>
    <property type="match status" value="1"/>
</dbReference>
<feature type="domain" description="GIY-YIG" evidence="2">
    <location>
        <begin position="6"/>
        <end position="83"/>
    </location>
</feature>
<proteinExistence type="inferred from homology"/>
<evidence type="ECO:0000313" key="4">
    <source>
        <dbReference type="Proteomes" id="UP000325122"/>
    </source>
</evidence>
<accession>A0A5M6ZNJ6</accession>
<dbReference type="PANTHER" id="PTHR34477:SF5">
    <property type="entry name" value="BSL5627 PROTEIN"/>
    <property type="match status" value="1"/>
</dbReference>
<dbReference type="Pfam" id="PF01541">
    <property type="entry name" value="GIY-YIG"/>
    <property type="match status" value="1"/>
</dbReference>
<dbReference type="EMBL" id="VWOJ01000001">
    <property type="protein sequence ID" value="KAA5805277.1"/>
    <property type="molecule type" value="Genomic_DNA"/>
</dbReference>
<gene>
    <name evidence="3" type="ORF">F1654_04665</name>
</gene>
<dbReference type="PROSITE" id="PS50164">
    <property type="entry name" value="GIY_YIG"/>
    <property type="match status" value="1"/>
</dbReference>
<sequence length="99" mass="12232">MREEPFQPCVYLMASRRNGTLYCGSTSSPVRRIWQHREGMGSVFTRKYRVNRLVWYEFHGQMSAALKRELQIKEWRRRWKLELIETANPDWRDLYEDWF</sequence>